<proteinExistence type="predicted"/>
<dbReference type="Proteomes" id="UP000245956">
    <property type="component" value="Unassembled WGS sequence"/>
</dbReference>
<accession>A0A2U3DSZ8</accession>
<organism evidence="1 2">
    <name type="scientific">Purpureocillium lilacinum</name>
    <name type="common">Paecilomyces lilacinus</name>
    <dbReference type="NCBI Taxonomy" id="33203"/>
    <lineage>
        <taxon>Eukaryota</taxon>
        <taxon>Fungi</taxon>
        <taxon>Dikarya</taxon>
        <taxon>Ascomycota</taxon>
        <taxon>Pezizomycotina</taxon>
        <taxon>Sordariomycetes</taxon>
        <taxon>Hypocreomycetidae</taxon>
        <taxon>Hypocreales</taxon>
        <taxon>Ophiocordycipitaceae</taxon>
        <taxon>Purpureocillium</taxon>
    </lineage>
</organism>
<dbReference type="EMBL" id="LCWV01000034">
    <property type="protein sequence ID" value="PWI65365.1"/>
    <property type="molecule type" value="Genomic_DNA"/>
</dbReference>
<dbReference type="InterPro" id="IPR038883">
    <property type="entry name" value="AN11006-like"/>
</dbReference>
<sequence>MAGTVFPSGPGPRDLKQPRICDVLGWSCHHPKGFFDLPRQIRRKIYLEAGILRDDEARCVDDGATSSEGNNQSCTPFQVHDRDLLTKHETIVTDIMAQMRGGFCLALHSHSIDHGLLFLLRLPAWVCSRLTDLTLTLHEQHHQRQYQYNGWYRISEESMSASRLSVWKRAIRHILCNSPAQTLRLHLFARNLAQSILGQGTPEHPPPFRFFNLPPEVRRKVLQFTDLVVPRKEVQWDSRHGFYVEGFRWTPDNEGCAVEAFCHNFSASYSEHCLCWFPPRALFIVSKAMAQEAAHVFYSCNRIIVVDRDDDNDTNNYDLLTGLVDAAMFIRKRSIHPEMLGHIRTLEIVLPTAQDSADVWESQAGQALRGWQMAIDNLKRHANLPALTLVVLIDVWYCHWDVEHVEYFLQNADDLYLAALPILEPFRQMRDLKRFFVRLEWSSHWSPGYLIPEDVAEDMTAVRLCRNWGRRLERIERTLEKFVKGDDYDSRALGKRGCGPSLWMIELWDYLTMKQRE</sequence>
<dbReference type="AlphaFoldDB" id="A0A2U3DSZ8"/>
<reference evidence="1 2" key="1">
    <citation type="journal article" date="2016" name="Front. Microbiol.">
        <title>Genome and transcriptome sequences reveal the specific parasitism of the nematophagous Purpureocillium lilacinum 36-1.</title>
        <authorList>
            <person name="Xie J."/>
            <person name="Li S."/>
            <person name="Mo C."/>
            <person name="Xiao X."/>
            <person name="Peng D."/>
            <person name="Wang G."/>
            <person name="Xiao Y."/>
        </authorList>
    </citation>
    <scope>NUCLEOTIDE SEQUENCE [LARGE SCALE GENOMIC DNA]</scope>
    <source>
        <strain evidence="1 2">36-1</strain>
    </source>
</reference>
<gene>
    <name evidence="1" type="ORF">PCL_07134</name>
</gene>
<dbReference type="PANTHER" id="PTHR42085">
    <property type="entry name" value="F-BOX DOMAIN-CONTAINING PROTEIN"/>
    <property type="match status" value="1"/>
</dbReference>
<comment type="caution">
    <text evidence="1">The sequence shown here is derived from an EMBL/GenBank/DDBJ whole genome shotgun (WGS) entry which is preliminary data.</text>
</comment>
<evidence type="ECO:0000313" key="2">
    <source>
        <dbReference type="Proteomes" id="UP000245956"/>
    </source>
</evidence>
<protein>
    <submittedName>
        <fullName evidence="1">Uncharacterized protein</fullName>
    </submittedName>
</protein>
<evidence type="ECO:0000313" key="1">
    <source>
        <dbReference type="EMBL" id="PWI65365.1"/>
    </source>
</evidence>
<dbReference type="PANTHER" id="PTHR42085:SF6">
    <property type="entry name" value="F-BOX DOMAIN-CONTAINING PROTEIN"/>
    <property type="match status" value="1"/>
</dbReference>
<name>A0A2U3DSZ8_PURLI</name>